<dbReference type="AlphaFoldDB" id="A0A927WUN6"/>
<organism evidence="8 9">
    <name type="scientific">Selenomonas ruminantium</name>
    <dbReference type="NCBI Taxonomy" id="971"/>
    <lineage>
        <taxon>Bacteria</taxon>
        <taxon>Bacillati</taxon>
        <taxon>Bacillota</taxon>
        <taxon>Negativicutes</taxon>
        <taxon>Selenomonadales</taxon>
        <taxon>Selenomonadaceae</taxon>
        <taxon>Selenomonas</taxon>
    </lineage>
</organism>
<feature type="domain" description="ABC-2 type transporter transmembrane" evidence="7">
    <location>
        <begin position="26"/>
        <end position="367"/>
    </location>
</feature>
<proteinExistence type="predicted"/>
<dbReference type="Pfam" id="PF12698">
    <property type="entry name" value="ABC2_membrane_3"/>
    <property type="match status" value="1"/>
</dbReference>
<evidence type="ECO:0000313" key="8">
    <source>
        <dbReference type="EMBL" id="MBE6093078.1"/>
    </source>
</evidence>
<dbReference type="PANTHER" id="PTHR30294:SF46">
    <property type="entry name" value="ABC TRANSPORTER PERMEASE"/>
    <property type="match status" value="1"/>
</dbReference>
<evidence type="ECO:0000256" key="2">
    <source>
        <dbReference type="ARBA" id="ARBA00022475"/>
    </source>
</evidence>
<keyword evidence="3 6" id="KW-0812">Transmembrane</keyword>
<evidence type="ECO:0000256" key="1">
    <source>
        <dbReference type="ARBA" id="ARBA00004651"/>
    </source>
</evidence>
<dbReference type="InterPro" id="IPR013525">
    <property type="entry name" value="ABC2_TM"/>
</dbReference>
<evidence type="ECO:0000256" key="5">
    <source>
        <dbReference type="ARBA" id="ARBA00023136"/>
    </source>
</evidence>
<feature type="transmembrane region" description="Helical" evidence="6">
    <location>
        <begin position="231"/>
        <end position="252"/>
    </location>
</feature>
<keyword evidence="4 6" id="KW-1133">Transmembrane helix</keyword>
<dbReference type="PANTHER" id="PTHR30294">
    <property type="entry name" value="MEMBRANE COMPONENT OF ABC TRANSPORTER YHHJ-RELATED"/>
    <property type="match status" value="1"/>
</dbReference>
<dbReference type="GO" id="GO:0140359">
    <property type="term" value="F:ABC-type transporter activity"/>
    <property type="evidence" value="ECO:0007669"/>
    <property type="project" value="InterPro"/>
</dbReference>
<name>A0A927WUN6_SELRU</name>
<feature type="transmembrane region" description="Helical" evidence="6">
    <location>
        <begin position="348"/>
        <end position="370"/>
    </location>
</feature>
<reference evidence="8" key="1">
    <citation type="submission" date="2019-04" db="EMBL/GenBank/DDBJ databases">
        <title>Evolution of Biomass-Degrading Anaerobic Consortia Revealed by Metagenomics.</title>
        <authorList>
            <person name="Peng X."/>
        </authorList>
    </citation>
    <scope>NUCLEOTIDE SEQUENCE</scope>
    <source>
        <strain evidence="8">SIG240</strain>
    </source>
</reference>
<dbReference type="Proteomes" id="UP000761380">
    <property type="component" value="Unassembled WGS sequence"/>
</dbReference>
<feature type="transmembrane region" description="Helical" evidence="6">
    <location>
        <begin position="264"/>
        <end position="285"/>
    </location>
</feature>
<gene>
    <name evidence="8" type="ORF">E7201_07955</name>
</gene>
<feature type="transmembrane region" description="Helical" evidence="6">
    <location>
        <begin position="187"/>
        <end position="210"/>
    </location>
</feature>
<comment type="caution">
    <text evidence="8">The sequence shown here is derived from an EMBL/GenBank/DDBJ whole genome shotgun (WGS) entry which is preliminary data.</text>
</comment>
<evidence type="ECO:0000259" key="7">
    <source>
        <dbReference type="Pfam" id="PF12698"/>
    </source>
</evidence>
<keyword evidence="5 6" id="KW-0472">Membrane</keyword>
<evidence type="ECO:0000256" key="4">
    <source>
        <dbReference type="ARBA" id="ARBA00022989"/>
    </source>
</evidence>
<dbReference type="InterPro" id="IPR051449">
    <property type="entry name" value="ABC-2_transporter_component"/>
</dbReference>
<feature type="transmembrane region" description="Helical" evidence="6">
    <location>
        <begin position="292"/>
        <end position="311"/>
    </location>
</feature>
<sequence length="382" mass="42239">MLWKGRKMLEIMWREWKLLVHERAMVLFVLLFAATAYALLIGNLYKGGIVQNIPVAVCNLDDSALSREFMQMTAEADQYAFSGSLPNVETAEAQLAAGEIAAAVIIPPDFTEKYYRGETVTVAFLQDGSNTLQAGYALAPMQMVCAEFNQRYADFAAKAQGTPTVSPAAVAMSMRTYGNATQSYLSFYMYGVMLMAAQIGMIMGFAMSVYEDLRQDFFYQNGIGKVLGAKILLYWFLSLLSVCMAIFILIALFDMPLRGAISQIILLAAAFLLAVEGLGGIAALYFKTRLALVQAMVFYTLPAFLLSGYIWPETGMVNVVKWISLLQPVHYALSDFRNLALTGSSPDYWLDVGILLGTGSIVLILLYVFLYWGKERNEAQGC</sequence>
<protein>
    <submittedName>
        <fullName evidence="8">ABC transporter permease</fullName>
    </submittedName>
</protein>
<evidence type="ECO:0000313" key="9">
    <source>
        <dbReference type="Proteomes" id="UP000761380"/>
    </source>
</evidence>
<evidence type="ECO:0000256" key="3">
    <source>
        <dbReference type="ARBA" id="ARBA00022692"/>
    </source>
</evidence>
<keyword evidence="2" id="KW-1003">Cell membrane</keyword>
<dbReference type="EMBL" id="SVBY01000054">
    <property type="protein sequence ID" value="MBE6093078.1"/>
    <property type="molecule type" value="Genomic_DNA"/>
</dbReference>
<dbReference type="GO" id="GO:0005886">
    <property type="term" value="C:plasma membrane"/>
    <property type="evidence" value="ECO:0007669"/>
    <property type="project" value="UniProtKB-SubCell"/>
</dbReference>
<dbReference type="Gene3D" id="3.40.1710.10">
    <property type="entry name" value="abc type-2 transporter like domain"/>
    <property type="match status" value="1"/>
</dbReference>
<accession>A0A927WUN6</accession>
<evidence type="ECO:0000256" key="6">
    <source>
        <dbReference type="SAM" id="Phobius"/>
    </source>
</evidence>
<comment type="subcellular location">
    <subcellularLocation>
        <location evidence="1">Cell membrane</location>
        <topology evidence="1">Multi-pass membrane protein</topology>
    </subcellularLocation>
</comment>